<dbReference type="AlphaFoldDB" id="A0AAD9L7D7"/>
<comment type="caution">
    <text evidence="2">The sequence shown here is derived from an EMBL/GenBank/DDBJ whole genome shotgun (WGS) entry which is preliminary data.</text>
</comment>
<dbReference type="GO" id="GO:0047443">
    <property type="term" value="F:4-hydroxy-4-methyl-2-oxoglutarate aldolase activity"/>
    <property type="evidence" value="ECO:0007669"/>
    <property type="project" value="TreeGrafter"/>
</dbReference>
<dbReference type="PANTHER" id="PTHR33254:SF28">
    <property type="entry name" value="4-HYDROXY-4-METHYL-2-OXOGLUTARATE ALDOLASE"/>
    <property type="match status" value="1"/>
</dbReference>
<dbReference type="CDD" id="cd16841">
    <property type="entry name" value="RraA_family"/>
    <property type="match status" value="1"/>
</dbReference>
<protein>
    <submittedName>
        <fullName evidence="2">Ribonuclease E inhibitor RraA/Dimethylmenaquinone methyltransferase</fullName>
    </submittedName>
</protein>
<name>A0AAD9L7D7_PAPLA</name>
<dbReference type="EMBL" id="JAODAN010000003">
    <property type="protein sequence ID" value="KAK1925417.1"/>
    <property type="molecule type" value="Genomic_DNA"/>
</dbReference>
<reference evidence="2" key="1">
    <citation type="submission" date="2023-02" db="EMBL/GenBank/DDBJ databases">
        <title>Identification and recombinant expression of a fungal hydrolase from Papiliotrema laurentii that hydrolyzes apple cutin and clears colloidal polyester polyurethane.</title>
        <authorList>
            <consortium name="DOE Joint Genome Institute"/>
            <person name="Roman V.A."/>
            <person name="Bojanowski C."/>
            <person name="Crable B.R."/>
            <person name="Wagner D.N."/>
            <person name="Hung C.S."/>
            <person name="Nadeau L.J."/>
            <person name="Schratz L."/>
            <person name="Haridas S."/>
            <person name="Pangilinan J."/>
            <person name="Lipzen A."/>
            <person name="Na H."/>
            <person name="Yan M."/>
            <person name="Ng V."/>
            <person name="Grigoriev I.V."/>
            <person name="Spatafora J.W."/>
            <person name="Barlow D."/>
            <person name="Biffinger J."/>
            <person name="Kelley-Loughnane N."/>
            <person name="Varaljay V.A."/>
            <person name="Crookes-Goodson W.J."/>
        </authorList>
    </citation>
    <scope>NUCLEOTIDE SEQUENCE</scope>
    <source>
        <strain evidence="2">5307AH</strain>
    </source>
</reference>
<dbReference type="PANTHER" id="PTHR33254">
    <property type="entry name" value="4-HYDROXY-4-METHYL-2-OXOGLUTARATE ALDOLASE 3-RELATED"/>
    <property type="match status" value="1"/>
</dbReference>
<keyword evidence="1" id="KW-0479">Metal-binding</keyword>
<evidence type="ECO:0000313" key="3">
    <source>
        <dbReference type="Proteomes" id="UP001182556"/>
    </source>
</evidence>
<evidence type="ECO:0000313" key="2">
    <source>
        <dbReference type="EMBL" id="KAK1925417.1"/>
    </source>
</evidence>
<accession>A0AAD9L7D7</accession>
<dbReference type="GO" id="GO:0008948">
    <property type="term" value="F:oxaloacetate decarboxylase activity"/>
    <property type="evidence" value="ECO:0007669"/>
    <property type="project" value="TreeGrafter"/>
</dbReference>
<feature type="binding site" evidence="1">
    <location>
        <position position="159"/>
    </location>
    <ligand>
        <name>Mg(2+)</name>
        <dbReference type="ChEBI" id="CHEBI:18420"/>
    </ligand>
</feature>
<evidence type="ECO:0000256" key="1">
    <source>
        <dbReference type="PIRSR" id="PIRSR605493-1"/>
    </source>
</evidence>
<dbReference type="Proteomes" id="UP001182556">
    <property type="component" value="Unassembled WGS sequence"/>
</dbReference>
<feature type="binding site" evidence="1">
    <location>
        <begin position="136"/>
        <end position="139"/>
    </location>
    <ligand>
        <name>substrate</name>
    </ligand>
</feature>
<dbReference type="InterPro" id="IPR005493">
    <property type="entry name" value="RraA/RraA-like"/>
</dbReference>
<dbReference type="SUPFAM" id="SSF89562">
    <property type="entry name" value="RraA-like"/>
    <property type="match status" value="1"/>
</dbReference>
<dbReference type="Pfam" id="PF03737">
    <property type="entry name" value="RraA-like"/>
    <property type="match status" value="1"/>
</dbReference>
<organism evidence="2 3">
    <name type="scientific">Papiliotrema laurentii</name>
    <name type="common">Cryptococcus laurentii</name>
    <dbReference type="NCBI Taxonomy" id="5418"/>
    <lineage>
        <taxon>Eukaryota</taxon>
        <taxon>Fungi</taxon>
        <taxon>Dikarya</taxon>
        <taxon>Basidiomycota</taxon>
        <taxon>Agaricomycotina</taxon>
        <taxon>Tremellomycetes</taxon>
        <taxon>Tremellales</taxon>
        <taxon>Rhynchogastremaceae</taxon>
        <taxon>Papiliotrema</taxon>
    </lineage>
</organism>
<keyword evidence="3" id="KW-1185">Reference proteome</keyword>
<proteinExistence type="predicted"/>
<dbReference type="GO" id="GO:0046872">
    <property type="term" value="F:metal ion binding"/>
    <property type="evidence" value="ECO:0007669"/>
    <property type="project" value="UniProtKB-KW"/>
</dbReference>
<sequence>MFGCDRPFVRVLRSAGISIFTVHLATPFSHFTLDYSDMDDPVIQQLQAYGACDVADALLRLGDQSGGFIPGLTQRSPLEGKGKLLGRAYTVKWQRYETGSKERKKNYKGHYIDLVPPGSVLFSAEPEGGLSQAVLGGLMGLTLAKNAVQGAVVYGRIRDLSELRATGLPIFSSGVGICASNEVAYPSDVDVPIILKTAYGVTIEVRPGDMIIGDENGVAVIPQAKERQVLELLPKLVEQDERVRRAIEGGETAGQAFKLRTV</sequence>
<keyword evidence="1" id="KW-0460">Magnesium</keyword>
<feature type="binding site" evidence="1">
    <location>
        <position position="158"/>
    </location>
    <ligand>
        <name>substrate</name>
    </ligand>
</feature>
<dbReference type="InterPro" id="IPR036704">
    <property type="entry name" value="RraA/RraA-like_sf"/>
</dbReference>
<dbReference type="Gene3D" id="3.50.30.40">
    <property type="entry name" value="Ribonuclease E inhibitor RraA/RraA-like"/>
    <property type="match status" value="1"/>
</dbReference>
<comment type="cofactor">
    <cofactor evidence="1">
        <name>Mg(2+)</name>
        <dbReference type="ChEBI" id="CHEBI:18420"/>
    </cofactor>
</comment>
<gene>
    <name evidence="2" type="ORF">DB88DRAFT_483848</name>
</gene>